<evidence type="ECO:0000313" key="7">
    <source>
        <dbReference type="Proteomes" id="UP000319728"/>
    </source>
</evidence>
<keyword evidence="6" id="KW-0808">Transferase</keyword>
<dbReference type="Gene3D" id="1.10.10.10">
    <property type="entry name" value="Winged helix-like DNA-binding domain superfamily/Winged helix DNA-binding domain"/>
    <property type="match status" value="1"/>
</dbReference>
<dbReference type="Pfam" id="PF01035">
    <property type="entry name" value="DNA_binding_1"/>
    <property type="match status" value="1"/>
</dbReference>
<reference evidence="6 7" key="1">
    <citation type="submission" date="2019-07" db="EMBL/GenBank/DDBJ databases">
        <title>R&amp;d 2014.</title>
        <authorList>
            <person name="Klenk H.-P."/>
        </authorList>
    </citation>
    <scope>NUCLEOTIDE SEQUENCE [LARGE SCALE GENOMIC DNA]</scope>
    <source>
        <strain evidence="6 7">DSM 43912</strain>
    </source>
</reference>
<keyword evidence="1" id="KW-0227">DNA damage</keyword>
<gene>
    <name evidence="6" type="ORF">JD81_02038</name>
</gene>
<organism evidence="6 7">
    <name type="scientific">Micromonospora sagamiensis</name>
    <dbReference type="NCBI Taxonomy" id="47875"/>
    <lineage>
        <taxon>Bacteria</taxon>
        <taxon>Bacillati</taxon>
        <taxon>Actinomycetota</taxon>
        <taxon>Actinomycetes</taxon>
        <taxon>Micromonosporales</taxon>
        <taxon>Micromonosporaceae</taxon>
        <taxon>Micromonospora</taxon>
    </lineage>
</organism>
<evidence type="ECO:0000259" key="4">
    <source>
        <dbReference type="Pfam" id="PF01035"/>
    </source>
</evidence>
<feature type="domain" description="Ada DNA repair metal-binding" evidence="5">
    <location>
        <begin position="217"/>
        <end position="270"/>
    </location>
</feature>
<protein>
    <submittedName>
        <fullName evidence="6">O6-methylguanine-DNA--protein-cysteine methyltransferase</fullName>
    </submittedName>
</protein>
<dbReference type="Pfam" id="PF02805">
    <property type="entry name" value="Ada_Zn_binding"/>
    <property type="match status" value="1"/>
</dbReference>
<dbReference type="CDD" id="cd06445">
    <property type="entry name" value="ATase"/>
    <property type="match status" value="1"/>
</dbReference>
<dbReference type="EMBL" id="VLLP01000001">
    <property type="protein sequence ID" value="TWJ28533.1"/>
    <property type="molecule type" value="Genomic_DNA"/>
</dbReference>
<dbReference type="GO" id="GO:0032259">
    <property type="term" value="P:methylation"/>
    <property type="evidence" value="ECO:0007669"/>
    <property type="project" value="UniProtKB-KW"/>
</dbReference>
<accession>A0A562WE18</accession>
<evidence type="ECO:0000313" key="6">
    <source>
        <dbReference type="EMBL" id="TWJ28533.1"/>
    </source>
</evidence>
<dbReference type="InterPro" id="IPR035451">
    <property type="entry name" value="Ada-like_dom_sf"/>
</dbReference>
<keyword evidence="2" id="KW-0010">Activator</keyword>
<dbReference type="SUPFAM" id="SSF46767">
    <property type="entry name" value="Methylated DNA-protein cysteine methyltransferase, C-terminal domain"/>
    <property type="match status" value="1"/>
</dbReference>
<evidence type="ECO:0000256" key="3">
    <source>
        <dbReference type="SAM" id="MobiDB-lite"/>
    </source>
</evidence>
<dbReference type="InterPro" id="IPR004026">
    <property type="entry name" value="Ada_DNA_repair_Zn-bd"/>
</dbReference>
<dbReference type="InterPro" id="IPR014048">
    <property type="entry name" value="MethylDNA_cys_MeTrfase_DNA-bd"/>
</dbReference>
<feature type="domain" description="Methylated-DNA-[protein]-cysteine S-methyltransferase DNA binding" evidence="4">
    <location>
        <begin position="128"/>
        <end position="207"/>
    </location>
</feature>
<dbReference type="Gene3D" id="3.40.10.10">
    <property type="entry name" value="DNA Methylphosphotriester Repair Domain"/>
    <property type="match status" value="1"/>
</dbReference>
<dbReference type="OrthoDB" id="9802228at2"/>
<keyword evidence="7" id="KW-1185">Reference proteome</keyword>
<dbReference type="GO" id="GO:0006281">
    <property type="term" value="P:DNA repair"/>
    <property type="evidence" value="ECO:0007669"/>
    <property type="project" value="InterPro"/>
</dbReference>
<dbReference type="AlphaFoldDB" id="A0A562WE18"/>
<evidence type="ECO:0000256" key="2">
    <source>
        <dbReference type="ARBA" id="ARBA00023159"/>
    </source>
</evidence>
<evidence type="ECO:0000259" key="5">
    <source>
        <dbReference type="Pfam" id="PF02805"/>
    </source>
</evidence>
<dbReference type="InterPro" id="IPR036388">
    <property type="entry name" value="WH-like_DNA-bd_sf"/>
</dbReference>
<dbReference type="InterPro" id="IPR036217">
    <property type="entry name" value="MethylDNA_cys_MeTrfase_DNAb"/>
</dbReference>
<dbReference type="GO" id="GO:0006355">
    <property type="term" value="P:regulation of DNA-templated transcription"/>
    <property type="evidence" value="ECO:0007669"/>
    <property type="project" value="InterPro"/>
</dbReference>
<proteinExistence type="predicted"/>
<dbReference type="GO" id="GO:0003677">
    <property type="term" value="F:DNA binding"/>
    <property type="evidence" value="ECO:0007669"/>
    <property type="project" value="InterPro"/>
</dbReference>
<sequence>MNGRDHNQLPASQVGSDSPGELGEPPAPVDFALRILQRVGIPRDRYDTYVRLDTAAGGLFVAFASELVTGAVLASGGLTAEGFEELHRSRTGRSAIPTGTPLPGLVTALRTGRARKLSLDFGPVDVVEARVLRAVRTIPAGQLRPLSWLAREASLPAAQGTATVLSVLAGNPFVVLVPCHRVTYEHGAPCDAAYLPAAGDALRSAEGIDMAEVRQWSHSGAVFFGSDTTHIYCHPTCAHARRITPSHRVPFTNAREARHAGYRACKSCRPVAA</sequence>
<dbReference type="GO" id="GO:0008168">
    <property type="term" value="F:methyltransferase activity"/>
    <property type="evidence" value="ECO:0007669"/>
    <property type="project" value="UniProtKB-KW"/>
</dbReference>
<evidence type="ECO:0000256" key="1">
    <source>
        <dbReference type="ARBA" id="ARBA00022763"/>
    </source>
</evidence>
<dbReference type="SUPFAM" id="SSF57884">
    <property type="entry name" value="Ada DNA repair protein, N-terminal domain (N-Ada 10)"/>
    <property type="match status" value="1"/>
</dbReference>
<comment type="caution">
    <text evidence="6">The sequence shown here is derived from an EMBL/GenBank/DDBJ whole genome shotgun (WGS) entry which is preliminary data.</text>
</comment>
<dbReference type="Proteomes" id="UP000319728">
    <property type="component" value="Unassembled WGS sequence"/>
</dbReference>
<name>A0A562WE18_9ACTN</name>
<feature type="region of interest" description="Disordered" evidence="3">
    <location>
        <begin position="1"/>
        <end position="26"/>
    </location>
</feature>
<keyword evidence="6" id="KW-0489">Methyltransferase</keyword>
<dbReference type="GO" id="GO:0008270">
    <property type="term" value="F:zinc ion binding"/>
    <property type="evidence" value="ECO:0007669"/>
    <property type="project" value="InterPro"/>
</dbReference>